<sequence>KGHHKLVKKLSQIIQDIVIHMPEESFSYMPSNEAICKQISYARNKNMPTQPQILENINYLEEARYWLMDGTFKTVPTLFCQLYTIHAIVGGKSNSHVFSMVYVLMT</sequence>
<evidence type="ECO:0000313" key="2">
    <source>
        <dbReference type="Proteomes" id="UP000789901"/>
    </source>
</evidence>
<dbReference type="EMBL" id="CAJVQB010094775">
    <property type="protein sequence ID" value="CAG8849092.1"/>
    <property type="molecule type" value="Genomic_DNA"/>
</dbReference>
<keyword evidence="2" id="KW-1185">Reference proteome</keyword>
<reference evidence="1 2" key="1">
    <citation type="submission" date="2021-06" db="EMBL/GenBank/DDBJ databases">
        <authorList>
            <person name="Kallberg Y."/>
            <person name="Tangrot J."/>
            <person name="Rosling A."/>
        </authorList>
    </citation>
    <scope>NUCLEOTIDE SEQUENCE [LARGE SCALE GENOMIC DNA]</scope>
    <source>
        <strain evidence="1 2">120-4 pot B 10/14</strain>
    </source>
</reference>
<dbReference type="Proteomes" id="UP000789901">
    <property type="component" value="Unassembled WGS sequence"/>
</dbReference>
<gene>
    <name evidence="1" type="ORF">GMARGA_LOCUS39519</name>
</gene>
<evidence type="ECO:0000313" key="1">
    <source>
        <dbReference type="EMBL" id="CAG8849092.1"/>
    </source>
</evidence>
<proteinExistence type="predicted"/>
<feature type="non-terminal residue" evidence="1">
    <location>
        <position position="106"/>
    </location>
</feature>
<feature type="non-terminal residue" evidence="1">
    <location>
        <position position="1"/>
    </location>
</feature>
<name>A0ABN7X669_GIGMA</name>
<protein>
    <submittedName>
        <fullName evidence="1">40459_t:CDS:1</fullName>
    </submittedName>
</protein>
<organism evidence="1 2">
    <name type="scientific">Gigaspora margarita</name>
    <dbReference type="NCBI Taxonomy" id="4874"/>
    <lineage>
        <taxon>Eukaryota</taxon>
        <taxon>Fungi</taxon>
        <taxon>Fungi incertae sedis</taxon>
        <taxon>Mucoromycota</taxon>
        <taxon>Glomeromycotina</taxon>
        <taxon>Glomeromycetes</taxon>
        <taxon>Diversisporales</taxon>
        <taxon>Gigasporaceae</taxon>
        <taxon>Gigaspora</taxon>
    </lineage>
</organism>
<comment type="caution">
    <text evidence="1">The sequence shown here is derived from an EMBL/GenBank/DDBJ whole genome shotgun (WGS) entry which is preliminary data.</text>
</comment>
<accession>A0ABN7X669</accession>